<dbReference type="EMBL" id="JALKCH010000007">
    <property type="protein sequence ID" value="MCK0197761.1"/>
    <property type="molecule type" value="Genomic_DNA"/>
</dbReference>
<accession>A0ABT0DCS2</accession>
<organism evidence="1 2">
    <name type="scientific">Ancylobacter crimeensis</name>
    <dbReference type="NCBI Taxonomy" id="2579147"/>
    <lineage>
        <taxon>Bacteria</taxon>
        <taxon>Pseudomonadati</taxon>
        <taxon>Pseudomonadota</taxon>
        <taxon>Alphaproteobacteria</taxon>
        <taxon>Hyphomicrobiales</taxon>
        <taxon>Xanthobacteraceae</taxon>
        <taxon>Ancylobacter</taxon>
    </lineage>
</organism>
<sequence>MQEHFAGRGPDDVLQRRAVRFGVRGPLDIIDCFVSWEALERLEGSGPAVNTPDRLARFERHRPAIEAAAMAKCKVEEEQPDAITLEADDVRPGQV</sequence>
<dbReference type="Proteomes" id="UP001203284">
    <property type="component" value="Unassembled WGS sequence"/>
</dbReference>
<name>A0ABT0DCS2_9HYPH</name>
<protein>
    <submittedName>
        <fullName evidence="1">DUF1488 domain-containing protein</fullName>
    </submittedName>
</protein>
<evidence type="ECO:0000313" key="2">
    <source>
        <dbReference type="Proteomes" id="UP001203284"/>
    </source>
</evidence>
<proteinExistence type="predicted"/>
<dbReference type="InterPro" id="IPR009962">
    <property type="entry name" value="DUF1488"/>
</dbReference>
<comment type="caution">
    <text evidence="1">The sequence shown here is derived from an EMBL/GenBank/DDBJ whole genome shotgun (WGS) entry which is preliminary data.</text>
</comment>
<dbReference type="InterPro" id="IPR036692">
    <property type="entry name" value="Shew3726-like_sf"/>
</dbReference>
<keyword evidence="2" id="KW-1185">Reference proteome</keyword>
<dbReference type="Pfam" id="PF07369">
    <property type="entry name" value="DUF1488"/>
    <property type="match status" value="1"/>
</dbReference>
<gene>
    <name evidence="1" type="ORF">MWN34_12655</name>
</gene>
<dbReference type="SUPFAM" id="SSF160272">
    <property type="entry name" value="Shew3726-like"/>
    <property type="match status" value="1"/>
</dbReference>
<dbReference type="RefSeq" id="WP_247029651.1">
    <property type="nucleotide sequence ID" value="NZ_JALKCH010000007.1"/>
</dbReference>
<reference evidence="1 2" key="1">
    <citation type="submission" date="2022-04" db="EMBL/GenBank/DDBJ databases">
        <authorList>
            <person name="Grouzdev D.S."/>
            <person name="Pantiukh K.S."/>
            <person name="Krutkina M.S."/>
        </authorList>
    </citation>
    <scope>NUCLEOTIDE SEQUENCE [LARGE SCALE GENOMIC DNA]</scope>
    <source>
        <strain evidence="1 2">6x-1</strain>
    </source>
</reference>
<evidence type="ECO:0000313" key="1">
    <source>
        <dbReference type="EMBL" id="MCK0197761.1"/>
    </source>
</evidence>